<dbReference type="NCBIfam" id="TIGR01640">
    <property type="entry name" value="F_box_assoc_1"/>
    <property type="match status" value="1"/>
</dbReference>
<organism evidence="2 3">
    <name type="scientific">Arabidopsis thaliana x Arabidopsis arenosa</name>
    <dbReference type="NCBI Taxonomy" id="1240361"/>
    <lineage>
        <taxon>Eukaryota</taxon>
        <taxon>Viridiplantae</taxon>
        <taxon>Streptophyta</taxon>
        <taxon>Embryophyta</taxon>
        <taxon>Tracheophyta</taxon>
        <taxon>Spermatophyta</taxon>
        <taxon>Magnoliopsida</taxon>
        <taxon>eudicotyledons</taxon>
        <taxon>Gunneridae</taxon>
        <taxon>Pentapetalae</taxon>
        <taxon>rosids</taxon>
        <taxon>malvids</taxon>
        <taxon>Brassicales</taxon>
        <taxon>Brassicaceae</taxon>
        <taxon>Camelineae</taxon>
        <taxon>Arabidopsis</taxon>
    </lineage>
</organism>
<accession>A0A8T1Y5Y4</accession>
<dbReference type="Pfam" id="PF07734">
    <property type="entry name" value="FBA_1"/>
    <property type="match status" value="1"/>
</dbReference>
<dbReference type="Proteomes" id="UP000694240">
    <property type="component" value="Chromosome 12"/>
</dbReference>
<dbReference type="InterPro" id="IPR017451">
    <property type="entry name" value="F-box-assoc_interact_dom"/>
</dbReference>
<evidence type="ECO:0000259" key="1">
    <source>
        <dbReference type="Pfam" id="PF07734"/>
    </source>
</evidence>
<sequence>MGFMMMDSRVCSMNFDLQGIHNNEEDFVDPCIKQIAKLDQIEISKVLQCDGFLLCVIKDNSRLLVWNPYLGQTRFIKPRNSFHRLDRYALGYDNNHNYKILRLLDDYFFDREHLFGYEIYDFSSDSWRVLLFIILIRNLALA</sequence>
<name>A0A8T1Y5Y4_9BRAS</name>
<dbReference type="AlphaFoldDB" id="A0A8T1Y5Y4"/>
<evidence type="ECO:0000313" key="3">
    <source>
        <dbReference type="Proteomes" id="UP000694240"/>
    </source>
</evidence>
<reference evidence="2 3" key="1">
    <citation type="submission" date="2020-12" db="EMBL/GenBank/DDBJ databases">
        <title>Concerted genomic and epigenomic changes stabilize Arabidopsis allopolyploids.</title>
        <authorList>
            <person name="Chen Z."/>
        </authorList>
    </citation>
    <scope>NUCLEOTIDE SEQUENCE [LARGE SCALE GENOMIC DNA]</scope>
    <source>
        <strain evidence="2">Allo738</strain>
        <tissue evidence="2">Leaf</tissue>
    </source>
</reference>
<proteinExistence type="predicted"/>
<feature type="domain" description="F-box associated beta-propeller type 1" evidence="1">
    <location>
        <begin position="2"/>
        <end position="130"/>
    </location>
</feature>
<comment type="caution">
    <text evidence="2">The sequence shown here is derived from an EMBL/GenBank/DDBJ whole genome shotgun (WGS) entry which is preliminary data.</text>
</comment>
<dbReference type="InterPro" id="IPR006527">
    <property type="entry name" value="F-box-assoc_dom_typ1"/>
</dbReference>
<keyword evidence="3" id="KW-1185">Reference proteome</keyword>
<evidence type="ECO:0000313" key="2">
    <source>
        <dbReference type="EMBL" id="KAG7542535.1"/>
    </source>
</evidence>
<dbReference type="EMBL" id="JAEFBK010000012">
    <property type="protein sequence ID" value="KAG7542535.1"/>
    <property type="molecule type" value="Genomic_DNA"/>
</dbReference>
<protein>
    <submittedName>
        <fullName evidence="2">F-box associated interaction domain</fullName>
    </submittedName>
</protein>
<gene>
    <name evidence="2" type="ORF">ISN45_Aa07g025040</name>
</gene>